<comment type="caution">
    <text evidence="5">The sequence shown here is derived from an EMBL/GenBank/DDBJ whole genome shotgun (WGS) entry which is preliminary data.</text>
</comment>
<evidence type="ECO:0000256" key="2">
    <source>
        <dbReference type="SAM" id="MobiDB-lite"/>
    </source>
</evidence>
<feature type="non-terminal residue" evidence="5">
    <location>
        <position position="222"/>
    </location>
</feature>
<evidence type="ECO:0000313" key="6">
    <source>
        <dbReference type="Proteomes" id="UP000247823"/>
    </source>
</evidence>
<keyword evidence="6" id="KW-1185">Reference proteome</keyword>
<gene>
    <name evidence="5" type="ORF">DMW51_27340</name>
</gene>
<name>A0ABX5N539_SERMA</name>
<evidence type="ECO:0000313" key="5">
    <source>
        <dbReference type="EMBL" id="PYA54865.1"/>
    </source>
</evidence>
<dbReference type="PANTHER" id="PTHR39576:SF1">
    <property type="entry name" value="INVASIN"/>
    <property type="match status" value="1"/>
</dbReference>
<reference evidence="6" key="1">
    <citation type="submission" date="2018-06" db="EMBL/GenBank/DDBJ databases">
        <title>Serratia marcescens genome sequencing and assembly.</title>
        <authorList>
            <person name="Martins R.C."/>
            <person name="Perdigao-Neto L.V."/>
            <person name="Costa S.F."/>
            <person name="Levin A.S.S."/>
        </authorList>
    </citation>
    <scope>NUCLEOTIDE SEQUENCE [LARGE SCALE GENOMIC DNA]</scope>
    <source>
        <strain evidence="6">1283</strain>
    </source>
</reference>
<organism evidence="5 6">
    <name type="scientific">Serratia marcescens</name>
    <dbReference type="NCBI Taxonomy" id="615"/>
    <lineage>
        <taxon>Bacteria</taxon>
        <taxon>Pseudomonadati</taxon>
        <taxon>Pseudomonadota</taxon>
        <taxon>Gammaproteobacteria</taxon>
        <taxon>Enterobacterales</taxon>
        <taxon>Yersiniaceae</taxon>
        <taxon>Serratia</taxon>
    </lineage>
</organism>
<dbReference type="RefSeq" id="WP_181423737.1">
    <property type="nucleotide sequence ID" value="NZ_QJQB01000613.1"/>
</dbReference>
<dbReference type="Pfam" id="PF11924">
    <property type="entry name" value="IAT_beta"/>
    <property type="match status" value="1"/>
</dbReference>
<evidence type="ECO:0000256" key="3">
    <source>
        <dbReference type="SAM" id="SignalP"/>
    </source>
</evidence>
<keyword evidence="3" id="KW-0732">Signal</keyword>
<dbReference type="InterPro" id="IPR024519">
    <property type="entry name" value="IAT_beta"/>
</dbReference>
<accession>A0ABX5N539</accession>
<dbReference type="EMBL" id="QJQB01000613">
    <property type="protein sequence ID" value="PYA54865.1"/>
    <property type="molecule type" value="Genomic_DNA"/>
</dbReference>
<feature type="domain" description="Inverse autotransporter beta-domain" evidence="4">
    <location>
        <begin position="82"/>
        <end position="221"/>
    </location>
</feature>
<evidence type="ECO:0000256" key="1">
    <source>
        <dbReference type="ARBA" id="ARBA00010116"/>
    </source>
</evidence>
<feature type="region of interest" description="Disordered" evidence="2">
    <location>
        <begin position="46"/>
        <end position="75"/>
    </location>
</feature>
<feature type="signal peptide" evidence="3">
    <location>
        <begin position="1"/>
        <end position="40"/>
    </location>
</feature>
<proteinExistence type="inferred from homology"/>
<comment type="similarity">
    <text evidence="1">Belongs to the intimin/invasin family.</text>
</comment>
<dbReference type="Gene3D" id="2.40.160.160">
    <property type="entry name" value="Inverse autotransporter, beta-domain"/>
    <property type="match status" value="1"/>
</dbReference>
<dbReference type="InterPro" id="IPR038177">
    <property type="entry name" value="IAT_beta_sf"/>
</dbReference>
<protein>
    <submittedName>
        <fullName evidence="5">Invasin</fullName>
    </submittedName>
</protein>
<sequence length="222" mass="24413">MTDVIQTGFIKTQKRFWRRRQAAWLAGPLMWLAGMVPVCAESPPAPDAVISSEQQAADPAENLPDLGGAPDDDAREKQWAEMAKQLGEKDLNNVSRQQMRSRAEDYLLGQAADTLQQQAQELLSPLGTARLSLKMTGEGNFTGSNGQLFSPLYDVDGLLTYSQIGWLQQSAGALGNFALGQRWIVGDWLLGYNTALDSDFARQRNRGSVGAEAWGDYLRFST</sequence>
<dbReference type="InterPro" id="IPR051715">
    <property type="entry name" value="Intimin-Invasin_domain"/>
</dbReference>
<feature type="chain" id="PRO_5046365523" evidence="3">
    <location>
        <begin position="41"/>
        <end position="222"/>
    </location>
</feature>
<dbReference type="Proteomes" id="UP000247823">
    <property type="component" value="Unassembled WGS sequence"/>
</dbReference>
<evidence type="ECO:0000259" key="4">
    <source>
        <dbReference type="Pfam" id="PF11924"/>
    </source>
</evidence>
<reference evidence="5 6" key="2">
    <citation type="submission" date="2018-06" db="EMBL/GenBank/DDBJ databases">
        <title>Serratia marcescens genome sequencing and assembly.</title>
        <authorList>
            <person name="Martins R.C.R."/>
            <person name="Perdigao-Neto L.V."/>
            <person name="Costa S.F."/>
            <person name="Levin A.S.S."/>
        </authorList>
    </citation>
    <scope>NUCLEOTIDE SEQUENCE [LARGE SCALE GENOMIC DNA]</scope>
    <source>
        <strain evidence="5 6">1283</strain>
    </source>
</reference>
<dbReference type="PANTHER" id="PTHR39576">
    <property type="entry name" value="ATTACHING AND EFFACING PROTEIN HOMOLOG-RELATED-RELATED"/>
    <property type="match status" value="1"/>
</dbReference>